<sequence>FPAFLVHLPFLSSSSRAPRAACADLSVPLPAAPRPHPCCCCCFRGILAELPLRCRRSPSLVAPGCWRRPPCCCCCCCCFFFSRRILLLASEPPVRASLPSFASGLDLEEFCSSY</sequence>
<gene>
    <name evidence="1" type="ordered locus">Os06g0310350</name>
    <name evidence="1" type="ORF">OSNPB_060310350</name>
</gene>
<organism evidence="1 2">
    <name type="scientific">Oryza sativa subsp. japonica</name>
    <name type="common">Rice</name>
    <dbReference type="NCBI Taxonomy" id="39947"/>
    <lineage>
        <taxon>Eukaryota</taxon>
        <taxon>Viridiplantae</taxon>
        <taxon>Streptophyta</taxon>
        <taxon>Embryophyta</taxon>
        <taxon>Tracheophyta</taxon>
        <taxon>Spermatophyta</taxon>
        <taxon>Magnoliopsida</taxon>
        <taxon>Liliopsida</taxon>
        <taxon>Poales</taxon>
        <taxon>Poaceae</taxon>
        <taxon>BOP clade</taxon>
        <taxon>Oryzoideae</taxon>
        <taxon>Oryzeae</taxon>
        <taxon>Oryzinae</taxon>
        <taxon>Oryza</taxon>
        <taxon>Oryza sativa</taxon>
    </lineage>
</organism>
<dbReference type="InParanoid" id="A0A0P0WW60"/>
<dbReference type="EMBL" id="AP014962">
    <property type="protein sequence ID" value="BAS97435.1"/>
    <property type="molecule type" value="Genomic_DNA"/>
</dbReference>
<dbReference type="PaxDb" id="39947-A0A0P0WW60"/>
<dbReference type="Proteomes" id="UP000059680">
    <property type="component" value="Chromosome 6"/>
</dbReference>
<name>A0A0P0WW60_ORYSJ</name>
<proteinExistence type="predicted"/>
<dbReference type="Gramene" id="Os06t0310350-00">
    <property type="protein sequence ID" value="Os06t0310350-00"/>
    <property type="gene ID" value="Os06g0310350"/>
</dbReference>
<reference evidence="1 2" key="3">
    <citation type="journal article" date="2013" name="Rice">
        <title>Improvement of the Oryza sativa Nipponbare reference genome using next generation sequence and optical map data.</title>
        <authorList>
            <person name="Kawahara Y."/>
            <person name="de la Bastide M."/>
            <person name="Hamilton J.P."/>
            <person name="Kanamori H."/>
            <person name="McCombie W.R."/>
            <person name="Ouyang S."/>
            <person name="Schwartz D.C."/>
            <person name="Tanaka T."/>
            <person name="Wu J."/>
            <person name="Zhou S."/>
            <person name="Childs K.L."/>
            <person name="Davidson R.M."/>
            <person name="Lin H."/>
            <person name="Quesada-Ocampo L."/>
            <person name="Vaillancourt B."/>
            <person name="Sakai H."/>
            <person name="Lee S.S."/>
            <person name="Kim J."/>
            <person name="Numa H."/>
            <person name="Itoh T."/>
            <person name="Buell C.R."/>
            <person name="Matsumoto T."/>
        </authorList>
    </citation>
    <scope>NUCLEOTIDE SEQUENCE [LARGE SCALE GENOMIC DNA]</scope>
    <source>
        <strain evidence="2">cv. Nipponbare</strain>
    </source>
</reference>
<accession>A0A0P0WW60</accession>
<reference evidence="2" key="1">
    <citation type="journal article" date="2005" name="Nature">
        <title>The map-based sequence of the rice genome.</title>
        <authorList>
            <consortium name="International rice genome sequencing project (IRGSP)"/>
            <person name="Matsumoto T."/>
            <person name="Wu J."/>
            <person name="Kanamori H."/>
            <person name="Katayose Y."/>
            <person name="Fujisawa M."/>
            <person name="Namiki N."/>
            <person name="Mizuno H."/>
            <person name="Yamamoto K."/>
            <person name="Antonio B.A."/>
            <person name="Baba T."/>
            <person name="Sakata K."/>
            <person name="Nagamura Y."/>
            <person name="Aoki H."/>
            <person name="Arikawa K."/>
            <person name="Arita K."/>
            <person name="Bito T."/>
            <person name="Chiden Y."/>
            <person name="Fujitsuka N."/>
            <person name="Fukunaka R."/>
            <person name="Hamada M."/>
            <person name="Harada C."/>
            <person name="Hayashi A."/>
            <person name="Hijishita S."/>
            <person name="Honda M."/>
            <person name="Hosokawa S."/>
            <person name="Ichikawa Y."/>
            <person name="Idonuma A."/>
            <person name="Iijima M."/>
            <person name="Ikeda M."/>
            <person name="Ikeno M."/>
            <person name="Ito K."/>
            <person name="Ito S."/>
            <person name="Ito T."/>
            <person name="Ito Y."/>
            <person name="Ito Y."/>
            <person name="Iwabuchi A."/>
            <person name="Kamiya K."/>
            <person name="Karasawa W."/>
            <person name="Kurita K."/>
            <person name="Katagiri S."/>
            <person name="Kikuta A."/>
            <person name="Kobayashi H."/>
            <person name="Kobayashi N."/>
            <person name="Machita K."/>
            <person name="Maehara T."/>
            <person name="Masukawa M."/>
            <person name="Mizubayashi T."/>
            <person name="Mukai Y."/>
            <person name="Nagasaki H."/>
            <person name="Nagata Y."/>
            <person name="Naito S."/>
            <person name="Nakashima M."/>
            <person name="Nakama Y."/>
            <person name="Nakamichi Y."/>
            <person name="Nakamura M."/>
            <person name="Meguro A."/>
            <person name="Negishi M."/>
            <person name="Ohta I."/>
            <person name="Ohta T."/>
            <person name="Okamoto M."/>
            <person name="Ono N."/>
            <person name="Saji S."/>
            <person name="Sakaguchi M."/>
            <person name="Sakai K."/>
            <person name="Shibata M."/>
            <person name="Shimokawa T."/>
            <person name="Song J."/>
            <person name="Takazaki Y."/>
            <person name="Terasawa K."/>
            <person name="Tsugane M."/>
            <person name="Tsuji K."/>
            <person name="Ueda S."/>
            <person name="Waki K."/>
            <person name="Yamagata H."/>
            <person name="Yamamoto M."/>
            <person name="Yamamoto S."/>
            <person name="Yamane H."/>
            <person name="Yoshiki S."/>
            <person name="Yoshihara R."/>
            <person name="Yukawa K."/>
            <person name="Zhong H."/>
            <person name="Yano M."/>
            <person name="Yuan Q."/>
            <person name="Ouyang S."/>
            <person name="Liu J."/>
            <person name="Jones K.M."/>
            <person name="Gansberger K."/>
            <person name="Moffat K."/>
            <person name="Hill J."/>
            <person name="Bera J."/>
            <person name="Fadrosh D."/>
            <person name="Jin S."/>
            <person name="Johri S."/>
            <person name="Kim M."/>
            <person name="Overton L."/>
            <person name="Reardon M."/>
            <person name="Tsitrin T."/>
            <person name="Vuong H."/>
            <person name="Weaver B."/>
            <person name="Ciecko A."/>
            <person name="Tallon L."/>
            <person name="Jackson J."/>
            <person name="Pai G."/>
            <person name="Aken S.V."/>
            <person name="Utterback T."/>
            <person name="Reidmuller S."/>
            <person name="Feldblyum T."/>
            <person name="Hsiao J."/>
            <person name="Zismann V."/>
            <person name="Iobst S."/>
            <person name="de Vazeille A.R."/>
            <person name="Buell C.R."/>
            <person name="Ying K."/>
            <person name="Li Y."/>
            <person name="Lu T."/>
            <person name="Huang Y."/>
            <person name="Zhao Q."/>
            <person name="Feng Q."/>
            <person name="Zhang L."/>
            <person name="Zhu J."/>
            <person name="Weng Q."/>
            <person name="Mu J."/>
            <person name="Lu Y."/>
            <person name="Fan D."/>
            <person name="Liu Y."/>
            <person name="Guan J."/>
            <person name="Zhang Y."/>
            <person name="Yu S."/>
            <person name="Liu X."/>
            <person name="Zhang Y."/>
            <person name="Hong G."/>
            <person name="Han B."/>
            <person name="Choisne N."/>
            <person name="Demange N."/>
            <person name="Orjeda G."/>
            <person name="Samain S."/>
            <person name="Cattolico L."/>
            <person name="Pelletier E."/>
            <person name="Couloux A."/>
            <person name="Segurens B."/>
            <person name="Wincker P."/>
            <person name="D'Hont A."/>
            <person name="Scarpelli C."/>
            <person name="Weissenbach J."/>
            <person name="Salanoubat M."/>
            <person name="Quetier F."/>
            <person name="Yu Y."/>
            <person name="Kim H.R."/>
            <person name="Rambo T."/>
            <person name="Currie J."/>
            <person name="Collura K."/>
            <person name="Luo M."/>
            <person name="Yang T."/>
            <person name="Ammiraju J.S.S."/>
            <person name="Engler F."/>
            <person name="Soderlund C."/>
            <person name="Wing R.A."/>
            <person name="Palmer L.E."/>
            <person name="de la Bastide M."/>
            <person name="Spiegel L."/>
            <person name="Nascimento L."/>
            <person name="Zutavern T."/>
            <person name="O'Shaughnessy A."/>
            <person name="Dike S."/>
            <person name="Dedhia N."/>
            <person name="Preston R."/>
            <person name="Balija V."/>
            <person name="McCombie W.R."/>
            <person name="Chow T."/>
            <person name="Chen H."/>
            <person name="Chung M."/>
            <person name="Chen C."/>
            <person name="Shaw J."/>
            <person name="Wu H."/>
            <person name="Hsiao K."/>
            <person name="Chao Y."/>
            <person name="Chu M."/>
            <person name="Cheng C."/>
            <person name="Hour A."/>
            <person name="Lee P."/>
            <person name="Lin S."/>
            <person name="Lin Y."/>
            <person name="Liou J."/>
            <person name="Liu S."/>
            <person name="Hsing Y."/>
            <person name="Raghuvanshi S."/>
            <person name="Mohanty A."/>
            <person name="Bharti A.K."/>
            <person name="Gaur A."/>
            <person name="Gupta V."/>
            <person name="Kumar D."/>
            <person name="Ravi V."/>
            <person name="Vij S."/>
            <person name="Kapur A."/>
            <person name="Khurana P."/>
            <person name="Khurana P."/>
            <person name="Khurana J.P."/>
            <person name="Tyagi A.K."/>
            <person name="Gaikwad K."/>
            <person name="Singh A."/>
            <person name="Dalal V."/>
            <person name="Srivastava S."/>
            <person name="Dixit A."/>
            <person name="Pal A.K."/>
            <person name="Ghazi I.A."/>
            <person name="Yadav M."/>
            <person name="Pandit A."/>
            <person name="Bhargava A."/>
            <person name="Sureshbabu K."/>
            <person name="Batra K."/>
            <person name="Sharma T.R."/>
            <person name="Mohapatra T."/>
            <person name="Singh N.K."/>
            <person name="Messing J."/>
            <person name="Nelson A.B."/>
            <person name="Fuks G."/>
            <person name="Kavchok S."/>
            <person name="Keizer G."/>
            <person name="Linton E."/>
            <person name="Llaca V."/>
            <person name="Song R."/>
            <person name="Tanyolac B."/>
            <person name="Young S."/>
            <person name="Ho-Il K."/>
            <person name="Hahn J.H."/>
            <person name="Sangsakoo G."/>
            <person name="Vanavichit A."/>
            <person name="de Mattos Luiz.A.T."/>
            <person name="Zimmer P.D."/>
            <person name="Malone G."/>
            <person name="Dellagostin O."/>
            <person name="de Oliveira A.C."/>
            <person name="Bevan M."/>
            <person name="Bancroft I."/>
            <person name="Minx P."/>
            <person name="Cordum H."/>
            <person name="Wilson R."/>
            <person name="Cheng Z."/>
            <person name="Jin W."/>
            <person name="Jiang J."/>
            <person name="Leong S.A."/>
            <person name="Iwama H."/>
            <person name="Gojobori T."/>
            <person name="Itoh T."/>
            <person name="Niimura Y."/>
            <person name="Fujii Y."/>
            <person name="Habara T."/>
            <person name="Sakai H."/>
            <person name="Sato Y."/>
            <person name="Wilson G."/>
            <person name="Kumar K."/>
            <person name="McCouch S."/>
            <person name="Juretic N."/>
            <person name="Hoen D."/>
            <person name="Wright S."/>
            <person name="Bruskiewich R."/>
            <person name="Bureau T."/>
            <person name="Miyao A."/>
            <person name="Hirochika H."/>
            <person name="Nishikawa T."/>
            <person name="Kadowaki K."/>
            <person name="Sugiura M."/>
            <person name="Burr B."/>
            <person name="Sasaki T."/>
        </authorList>
    </citation>
    <scope>NUCLEOTIDE SEQUENCE [LARGE SCALE GENOMIC DNA]</scope>
    <source>
        <strain evidence="2">cv. Nipponbare</strain>
    </source>
</reference>
<keyword evidence="2" id="KW-1185">Reference proteome</keyword>
<evidence type="ECO:0000313" key="2">
    <source>
        <dbReference type="Proteomes" id="UP000059680"/>
    </source>
</evidence>
<reference evidence="1 2" key="2">
    <citation type="journal article" date="2013" name="Plant Cell Physiol.">
        <title>Rice Annotation Project Database (RAP-DB): an integrative and interactive database for rice genomics.</title>
        <authorList>
            <person name="Sakai H."/>
            <person name="Lee S.S."/>
            <person name="Tanaka T."/>
            <person name="Numa H."/>
            <person name="Kim J."/>
            <person name="Kawahara Y."/>
            <person name="Wakimoto H."/>
            <person name="Yang C.C."/>
            <person name="Iwamoto M."/>
            <person name="Abe T."/>
            <person name="Yamada Y."/>
            <person name="Muto A."/>
            <person name="Inokuchi H."/>
            <person name="Ikemura T."/>
            <person name="Matsumoto T."/>
            <person name="Sasaki T."/>
            <person name="Itoh T."/>
        </authorList>
    </citation>
    <scope>NUCLEOTIDE SEQUENCE [LARGE SCALE GENOMIC DNA]</scope>
    <source>
        <strain evidence="2">cv. Nipponbare</strain>
    </source>
</reference>
<dbReference type="AlphaFoldDB" id="A0A0P0WW60"/>
<protein>
    <submittedName>
        <fullName evidence="1">Os06g0310350 protein</fullName>
    </submittedName>
</protein>
<feature type="non-terminal residue" evidence="1">
    <location>
        <position position="114"/>
    </location>
</feature>
<evidence type="ECO:0000313" key="1">
    <source>
        <dbReference type="EMBL" id="BAS97435.1"/>
    </source>
</evidence>